<evidence type="ECO:0000313" key="1">
    <source>
        <dbReference type="EMBL" id="KAK3065368.1"/>
    </source>
</evidence>
<organism evidence="1 2">
    <name type="scientific">Coniosporium uncinatum</name>
    <dbReference type="NCBI Taxonomy" id="93489"/>
    <lineage>
        <taxon>Eukaryota</taxon>
        <taxon>Fungi</taxon>
        <taxon>Dikarya</taxon>
        <taxon>Ascomycota</taxon>
        <taxon>Pezizomycotina</taxon>
        <taxon>Dothideomycetes</taxon>
        <taxon>Dothideomycetes incertae sedis</taxon>
        <taxon>Coniosporium</taxon>
    </lineage>
</organism>
<gene>
    <name evidence="1" type="ORF">LTS18_011891</name>
</gene>
<evidence type="ECO:0000313" key="2">
    <source>
        <dbReference type="Proteomes" id="UP001186974"/>
    </source>
</evidence>
<accession>A0ACC3DD25</accession>
<comment type="caution">
    <text evidence="1">The sequence shown here is derived from an EMBL/GenBank/DDBJ whole genome shotgun (WGS) entry which is preliminary data.</text>
</comment>
<dbReference type="EMBL" id="JAWDJW010006337">
    <property type="protein sequence ID" value="KAK3065368.1"/>
    <property type="molecule type" value="Genomic_DNA"/>
</dbReference>
<name>A0ACC3DD25_9PEZI</name>
<protein>
    <submittedName>
        <fullName evidence="1">Uncharacterized protein</fullName>
    </submittedName>
</protein>
<proteinExistence type="predicted"/>
<sequence>MALLALIQAAPPLHIQDGSCNDVDVGIAAFDLGHYPREWALFSAGENRTLLNIATGELRPIELNATEVSEVIWLGETPTSIMYVNATNEDVEGGVTLWLSDVLALDQRTMVASLDAPYSGLKAVRTEQGNINFVMNSLAYPNGTAYNEALAPEPESSGRLYGDIFVRHWDTYLTPQRFAAFGGTLVSRANSTSGYASLPPVNLLKDIPAPLTRPETPWQPFGDQGDYDISPDGTWVAFLSKAPELPKANYTASYIFLVPHDGSAIAYPINGPSSNTKPEVAKGASSSPRFSPDGKSLAYLQMDDISYEADRNKIYIADLSTVSLNTTAITQVASDWDRSPDSIVWGPDSAQIWVPAQNLGATSLFVLPVTAGADYIPANVTDLSNSVAAAYALADGVSALVSSSSISSSRDFYTNTTTGVKNLLFSATTTDPELAGLGQHTVDQFYVTGALDIPIQSWVVKPSNFQSNRTYPLAFIVHGGPQSANVNRWSTRWNLQVWADQGYVVVAPNPVGSTGFGQYLTDMIQNNWGSYPYEDLVNVWEYVAANLSYVDVENGIEAGASYGGFMTNWIQGHDLGRKFKALVTHDGVTSTLNQYTTEELWFMQHDFNGTLWANRENYERWDPIRHAVNFSTPHFVIHNENDYRLPVSEGIFLFNVLQELGVPSRFLTFPDENHWVLNRANSLVWHTEIFNWINHWSKGTPLDDNAISK</sequence>
<reference evidence="1" key="1">
    <citation type="submission" date="2024-09" db="EMBL/GenBank/DDBJ databases">
        <title>Black Yeasts Isolated from many extreme environments.</title>
        <authorList>
            <person name="Coleine C."/>
            <person name="Stajich J.E."/>
            <person name="Selbmann L."/>
        </authorList>
    </citation>
    <scope>NUCLEOTIDE SEQUENCE</scope>
    <source>
        <strain evidence="1">CCFEE 5737</strain>
    </source>
</reference>
<dbReference type="Proteomes" id="UP001186974">
    <property type="component" value="Unassembled WGS sequence"/>
</dbReference>
<keyword evidence="2" id="KW-1185">Reference proteome</keyword>